<dbReference type="AlphaFoldDB" id="A0A8H3DJX0"/>
<reference evidence="1" key="1">
    <citation type="submission" date="2021-01" db="EMBL/GenBank/DDBJ databases">
        <authorList>
            <person name="Kaushik A."/>
        </authorList>
    </citation>
    <scope>NUCLEOTIDE SEQUENCE</scope>
    <source>
        <strain evidence="1">Type strain: AG8-Rh-89/</strain>
    </source>
</reference>
<proteinExistence type="predicted"/>
<name>A0A8H3DJX0_9AGAM</name>
<dbReference type="EMBL" id="CAJMWZ010007205">
    <property type="protein sequence ID" value="CAE6534378.1"/>
    <property type="molecule type" value="Genomic_DNA"/>
</dbReference>
<accession>A0A8H3DJX0</accession>
<protein>
    <recommendedName>
        <fullName evidence="3">Fungal-type protein kinase domain-containing protein</fullName>
    </recommendedName>
</protein>
<organism evidence="1 2">
    <name type="scientific">Rhizoctonia solani</name>
    <dbReference type="NCBI Taxonomy" id="456999"/>
    <lineage>
        <taxon>Eukaryota</taxon>
        <taxon>Fungi</taxon>
        <taxon>Dikarya</taxon>
        <taxon>Basidiomycota</taxon>
        <taxon>Agaricomycotina</taxon>
        <taxon>Agaricomycetes</taxon>
        <taxon>Cantharellales</taxon>
        <taxon>Ceratobasidiaceae</taxon>
        <taxon>Rhizoctonia</taxon>
    </lineage>
</organism>
<comment type="caution">
    <text evidence="1">The sequence shown here is derived from an EMBL/GenBank/DDBJ whole genome shotgun (WGS) entry which is preliminary data.</text>
</comment>
<evidence type="ECO:0008006" key="3">
    <source>
        <dbReference type="Google" id="ProtNLM"/>
    </source>
</evidence>
<dbReference type="Proteomes" id="UP000663850">
    <property type="component" value="Unassembled WGS sequence"/>
</dbReference>
<sequence>MPSMDGLPAGYCQFMHTTEYRNDTASDLGSATRSDTKFGDRLLHDAESRLWVIAWTLGTTMSAGTTLERCSATGSEIYWNNILHSDLHLLSGMLAKMHVYVRPEWTHRPELNPEHRFERPLPPAYSSLLRRLKPQHNSPIEARILSNIPGK</sequence>
<evidence type="ECO:0000313" key="2">
    <source>
        <dbReference type="Proteomes" id="UP000663850"/>
    </source>
</evidence>
<gene>
    <name evidence="1" type="ORF">RDB_LOCUS137046</name>
</gene>
<evidence type="ECO:0000313" key="1">
    <source>
        <dbReference type="EMBL" id="CAE6534378.1"/>
    </source>
</evidence>